<keyword evidence="6" id="KW-0472">Membrane</keyword>
<keyword evidence="3" id="KW-0808">Transferase</keyword>
<dbReference type="OrthoDB" id="2849215at2759"/>
<dbReference type="VEuPathDB" id="FungiDB:P175DRAFT_0412465"/>
<evidence type="ECO:0000256" key="5">
    <source>
        <dbReference type="ARBA" id="ARBA00022989"/>
    </source>
</evidence>
<evidence type="ECO:0000256" key="1">
    <source>
        <dbReference type="ARBA" id="ARBA00004370"/>
    </source>
</evidence>
<evidence type="ECO:0000313" key="11">
    <source>
        <dbReference type="Proteomes" id="UP000034947"/>
    </source>
</evidence>
<keyword evidence="9" id="KW-0732">Signal</keyword>
<feature type="compositionally biased region" description="Polar residues" evidence="8">
    <location>
        <begin position="513"/>
        <end position="556"/>
    </location>
</feature>
<dbReference type="AlphaFoldDB" id="A0A0F8X7T2"/>
<dbReference type="GO" id="GO:0016757">
    <property type="term" value="F:glycosyltransferase activity"/>
    <property type="evidence" value="ECO:0007669"/>
    <property type="project" value="UniProtKB-KW"/>
</dbReference>
<evidence type="ECO:0000256" key="8">
    <source>
        <dbReference type="SAM" id="MobiDB-lite"/>
    </source>
</evidence>
<evidence type="ECO:0000313" key="10">
    <source>
        <dbReference type="EMBL" id="KKK19647.1"/>
    </source>
</evidence>
<keyword evidence="11" id="KW-1185">Reference proteome</keyword>
<accession>A0A0F8X7T2</accession>
<comment type="caution">
    <text evidence="10">The sequence shown here is derived from an EMBL/GenBank/DDBJ whole genome shotgun (WGS) entry which is preliminary data.</text>
</comment>
<proteinExistence type="predicted"/>
<keyword evidence="2" id="KW-0328">Glycosyltransferase</keyword>
<organism evidence="10 11">
    <name type="scientific">Aspergillus ochraceoroseus</name>
    <dbReference type="NCBI Taxonomy" id="138278"/>
    <lineage>
        <taxon>Eukaryota</taxon>
        <taxon>Fungi</taxon>
        <taxon>Dikarya</taxon>
        <taxon>Ascomycota</taxon>
        <taxon>Pezizomycotina</taxon>
        <taxon>Eurotiomycetes</taxon>
        <taxon>Eurotiomycetidae</taxon>
        <taxon>Eurotiales</taxon>
        <taxon>Aspergillaceae</taxon>
        <taxon>Aspergillus</taxon>
        <taxon>Aspergillus subgen. Nidulantes</taxon>
    </lineage>
</organism>
<evidence type="ECO:0008006" key="12">
    <source>
        <dbReference type="Google" id="ProtNLM"/>
    </source>
</evidence>
<dbReference type="PANTHER" id="PTHR47844:SF1">
    <property type="entry name" value="EXOSTOSIN-LIKE 2"/>
    <property type="match status" value="1"/>
</dbReference>
<feature type="region of interest" description="Disordered" evidence="8">
    <location>
        <begin position="498"/>
        <end position="637"/>
    </location>
</feature>
<feature type="chain" id="PRO_5002529264" description="Capsule polysaccharide synthase Cps1" evidence="9">
    <location>
        <begin position="17"/>
        <end position="637"/>
    </location>
</feature>
<evidence type="ECO:0000256" key="9">
    <source>
        <dbReference type="SAM" id="SignalP"/>
    </source>
</evidence>
<gene>
    <name evidence="10" type="ORF">AOCH_000909</name>
</gene>
<evidence type="ECO:0000256" key="4">
    <source>
        <dbReference type="ARBA" id="ARBA00022692"/>
    </source>
</evidence>
<dbReference type="GO" id="GO:0016020">
    <property type="term" value="C:membrane"/>
    <property type="evidence" value="ECO:0007669"/>
    <property type="project" value="UniProtKB-SubCell"/>
</dbReference>
<dbReference type="InterPro" id="IPR052427">
    <property type="entry name" value="Glycosyltrans_GT2/GT47"/>
</dbReference>
<keyword evidence="5" id="KW-1133">Transmembrane helix</keyword>
<reference evidence="10 11" key="1">
    <citation type="submission" date="2015-02" db="EMBL/GenBank/DDBJ databases">
        <title>Draft Genome Sequences of Two Closely-Related Aflatoxigenic Aspergillus Species Obtained from the Cote d'Ivoire.</title>
        <authorList>
            <person name="Moore G.G."/>
            <person name="Beltz S.B."/>
            <person name="Mack B.M."/>
        </authorList>
    </citation>
    <scope>NUCLEOTIDE SEQUENCE [LARGE SCALE GENOMIC DNA]</scope>
    <source>
        <strain evidence="10 11">SRRC1432</strain>
    </source>
</reference>
<protein>
    <recommendedName>
        <fullName evidence="12">Capsule polysaccharide synthase Cps1</fullName>
    </recommendedName>
</protein>
<feature type="compositionally biased region" description="Polar residues" evidence="8">
    <location>
        <begin position="571"/>
        <end position="588"/>
    </location>
</feature>
<evidence type="ECO:0000256" key="6">
    <source>
        <dbReference type="ARBA" id="ARBA00023136"/>
    </source>
</evidence>
<sequence length="637" mass="70907">MFRVLVIILLLPFALTSPLITPFFSTAAAFTSLHFFRLLTIFRQYVLPFISRVNFRVFDLARACLPAGRFYLNAVSRFLRSTLAILVGKLFAKRDSTYVIYLFIFRHLCQLVHLISYWCSYRAIPVPKSPTLRPSDCTVILPTLDPTNPDFAECLGTCLVNAPSTIIVVTAGQECTKLTKEAVASFKLGFPRTKISVKTASEANKRLLIVHGLRYVRTKVTVLLDDRVFWPSTRFLPALLAPFEDPKVGAVEGNTQVRRTEKGFNMKSFWNMMEVLFLERDHLDTRATNAIDAGLSLLSGRTSAHRSEILTDPSFTSAFLNDRCFSDKLGPLNADDDTFITCWNVQHGWDIKIQHCHDALIETTLATDPNFRPQCARVLQNTWRRNLARLFANEKPWYRQSWCVFAIYLTSFVNLALLCNPGFIYSILTHPLGLHQTALSYLLKWIFFTKMVNLIPHYLREPQDLVMLPGYVAFAYVNSVVKIYAALTFWKINAAGTPGQPPSTNTNGNSTNDVGESLQTTGNAPRNDPSSWTAVKTSSKSTGINGSSDATTTANLIGTPIKSKVTRLSRSKAASGTSPSAANVITNEETNDAVPAPAPAPAPRRRAAKATTHADPEDTAPASGRRTRGRPTKKRFI</sequence>
<name>A0A0F8X7T2_9EURO</name>
<evidence type="ECO:0000256" key="7">
    <source>
        <dbReference type="ARBA" id="ARBA00023180"/>
    </source>
</evidence>
<keyword evidence="4" id="KW-0812">Transmembrane</keyword>
<keyword evidence="7" id="KW-0325">Glycoprotein</keyword>
<dbReference type="Pfam" id="PF13641">
    <property type="entry name" value="Glyco_tranf_2_3"/>
    <property type="match status" value="1"/>
</dbReference>
<dbReference type="InterPro" id="IPR029044">
    <property type="entry name" value="Nucleotide-diphossugar_trans"/>
</dbReference>
<evidence type="ECO:0000256" key="3">
    <source>
        <dbReference type="ARBA" id="ARBA00022679"/>
    </source>
</evidence>
<feature type="compositionally biased region" description="Low complexity" evidence="8">
    <location>
        <begin position="503"/>
        <end position="512"/>
    </location>
</feature>
<feature type="signal peptide" evidence="9">
    <location>
        <begin position="1"/>
        <end position="16"/>
    </location>
</feature>
<dbReference type="Proteomes" id="UP000034947">
    <property type="component" value="Unassembled WGS sequence"/>
</dbReference>
<dbReference type="SUPFAM" id="SSF53448">
    <property type="entry name" value="Nucleotide-diphospho-sugar transferases"/>
    <property type="match status" value="1"/>
</dbReference>
<dbReference type="PANTHER" id="PTHR47844">
    <property type="entry name" value="SYNTHASE CPS1, PUTATIVE (AFU_ORTHOLOGUE AFUA_7G02500)-RELATED"/>
    <property type="match status" value="1"/>
</dbReference>
<evidence type="ECO:0000256" key="2">
    <source>
        <dbReference type="ARBA" id="ARBA00022676"/>
    </source>
</evidence>
<comment type="subcellular location">
    <subcellularLocation>
        <location evidence="1">Membrane</location>
    </subcellularLocation>
</comment>
<feature type="compositionally biased region" description="Basic residues" evidence="8">
    <location>
        <begin position="625"/>
        <end position="637"/>
    </location>
</feature>
<dbReference type="EMBL" id="JYKN01001613">
    <property type="protein sequence ID" value="KKK19647.1"/>
    <property type="molecule type" value="Genomic_DNA"/>
</dbReference>